<proteinExistence type="predicted"/>
<protein>
    <submittedName>
        <fullName evidence="1">Uncharacterized protein</fullName>
    </submittedName>
</protein>
<name>A0A811T7L1_9EURY</name>
<reference evidence="1" key="1">
    <citation type="submission" date="2020-10" db="EMBL/GenBank/DDBJ databases">
        <authorList>
            <person name="Hahn C.J."/>
            <person name="Laso-Perez R."/>
            <person name="Vulcano F."/>
            <person name="Vaziourakis K.-M."/>
            <person name="Stokke R."/>
            <person name="Steen I.H."/>
            <person name="Teske A."/>
            <person name="Boetius A."/>
            <person name="Liebeke M."/>
            <person name="Amann R."/>
            <person name="Knittel K."/>
        </authorList>
    </citation>
    <scope>NUCLEOTIDE SEQUENCE</scope>
    <source>
        <strain evidence="1">Gfbio:e3339647-f889-4370-9287-4fb5cb688e4c:AG392O15_GoMArc1</strain>
    </source>
</reference>
<dbReference type="Proteomes" id="UP000610373">
    <property type="component" value="Unassembled WGS sequence"/>
</dbReference>
<dbReference type="EMBL" id="CAJHIO010000006">
    <property type="protein sequence ID" value="CAD6491593.1"/>
    <property type="molecule type" value="Genomic_DNA"/>
</dbReference>
<accession>A0A811T7L1</accession>
<sequence length="29" mass="3376">MRSQESEITHAFLEMQKEFPFGGGMWTVT</sequence>
<comment type="caution">
    <text evidence="1">The sequence shown here is derived from an EMBL/GenBank/DDBJ whole genome shotgun (WGS) entry which is preliminary data.</text>
</comment>
<dbReference type="AlphaFoldDB" id="A0A811T7L1"/>
<gene>
    <name evidence="1" type="ORF">CHKLHMKO_00167</name>
</gene>
<organism evidence="1">
    <name type="scientific">Candidatus Argoarchaeum ethanivorans</name>
    <dbReference type="NCBI Taxonomy" id="2608793"/>
    <lineage>
        <taxon>Archaea</taxon>
        <taxon>Methanobacteriati</taxon>
        <taxon>Methanobacteriota</taxon>
        <taxon>Stenosarchaea group</taxon>
        <taxon>Methanomicrobia</taxon>
        <taxon>Methanosarcinales</taxon>
        <taxon>Methanosarcinales incertae sedis</taxon>
        <taxon>GOM Arc I cluster</taxon>
        <taxon>Candidatus Argoarchaeum</taxon>
    </lineage>
</organism>
<evidence type="ECO:0000313" key="1">
    <source>
        <dbReference type="EMBL" id="CAD6491593.1"/>
    </source>
</evidence>